<proteinExistence type="predicted"/>
<organism evidence="1">
    <name type="scientific">Anguilla anguilla</name>
    <name type="common">European freshwater eel</name>
    <name type="synonym">Muraena anguilla</name>
    <dbReference type="NCBI Taxonomy" id="7936"/>
    <lineage>
        <taxon>Eukaryota</taxon>
        <taxon>Metazoa</taxon>
        <taxon>Chordata</taxon>
        <taxon>Craniata</taxon>
        <taxon>Vertebrata</taxon>
        <taxon>Euteleostomi</taxon>
        <taxon>Actinopterygii</taxon>
        <taxon>Neopterygii</taxon>
        <taxon>Teleostei</taxon>
        <taxon>Anguilliformes</taxon>
        <taxon>Anguillidae</taxon>
        <taxon>Anguilla</taxon>
    </lineage>
</organism>
<accession>A0A0E9RM50</accession>
<evidence type="ECO:0000313" key="1">
    <source>
        <dbReference type="EMBL" id="JAH30169.1"/>
    </source>
</evidence>
<name>A0A0E9RM50_ANGAN</name>
<sequence length="48" mass="5428">MCCFCFASPPPPYGCTPLFFVLMSIALRSVLQSHRVCYKMSPGHRIFS</sequence>
<reference evidence="1" key="2">
    <citation type="journal article" date="2015" name="Fish Shellfish Immunol.">
        <title>Early steps in the European eel (Anguilla anguilla)-Vibrio vulnificus interaction in the gills: Role of the RtxA13 toxin.</title>
        <authorList>
            <person name="Callol A."/>
            <person name="Pajuelo D."/>
            <person name="Ebbesson L."/>
            <person name="Teles M."/>
            <person name="MacKenzie S."/>
            <person name="Amaro C."/>
        </authorList>
    </citation>
    <scope>NUCLEOTIDE SEQUENCE</scope>
</reference>
<protein>
    <submittedName>
        <fullName evidence="1">Uncharacterized protein</fullName>
    </submittedName>
</protein>
<dbReference type="AlphaFoldDB" id="A0A0E9RM50"/>
<reference evidence="1" key="1">
    <citation type="submission" date="2014-11" db="EMBL/GenBank/DDBJ databases">
        <authorList>
            <person name="Amaro Gonzalez C."/>
        </authorList>
    </citation>
    <scope>NUCLEOTIDE SEQUENCE</scope>
</reference>
<dbReference type="EMBL" id="GBXM01078408">
    <property type="protein sequence ID" value="JAH30169.1"/>
    <property type="molecule type" value="Transcribed_RNA"/>
</dbReference>